<evidence type="ECO:0000313" key="14">
    <source>
        <dbReference type="EMBL" id="CAG9802806.1"/>
    </source>
</evidence>
<evidence type="ECO:0000256" key="6">
    <source>
        <dbReference type="ARBA" id="ARBA00022777"/>
    </source>
</evidence>
<evidence type="ECO:0000259" key="12">
    <source>
        <dbReference type="PROSITE" id="PS50290"/>
    </source>
</evidence>
<keyword evidence="5" id="KW-0547">Nucleotide-binding</keyword>
<dbReference type="Gene3D" id="3.30.1010.10">
    <property type="entry name" value="Phosphatidylinositol 3-kinase Catalytic Subunit, Chain A, domain 4"/>
    <property type="match status" value="1"/>
</dbReference>
<dbReference type="SUPFAM" id="SSF56112">
    <property type="entry name" value="Protein kinase-like (PK-like)"/>
    <property type="match status" value="1"/>
</dbReference>
<dbReference type="SUPFAM" id="SSF48371">
    <property type="entry name" value="ARM repeat"/>
    <property type="match status" value="2"/>
</dbReference>
<comment type="catalytic activity">
    <reaction evidence="9">
        <text>L-threonyl-[protein] + ATP = O-phospho-L-threonyl-[protein] + ADP + H(+)</text>
        <dbReference type="Rhea" id="RHEA:46608"/>
        <dbReference type="Rhea" id="RHEA-COMP:11060"/>
        <dbReference type="Rhea" id="RHEA-COMP:11605"/>
        <dbReference type="ChEBI" id="CHEBI:15378"/>
        <dbReference type="ChEBI" id="CHEBI:30013"/>
        <dbReference type="ChEBI" id="CHEBI:30616"/>
        <dbReference type="ChEBI" id="CHEBI:61977"/>
        <dbReference type="ChEBI" id="CHEBI:456216"/>
        <dbReference type="EC" id="2.7.11.1"/>
    </reaction>
</comment>
<dbReference type="GO" id="GO:0005524">
    <property type="term" value="F:ATP binding"/>
    <property type="evidence" value="ECO:0007669"/>
    <property type="project" value="UniProtKB-KW"/>
</dbReference>
<keyword evidence="6" id="KW-0418">Kinase</keyword>
<dbReference type="PROSITE" id="PS51189">
    <property type="entry name" value="FAT"/>
    <property type="match status" value="1"/>
</dbReference>
<evidence type="ECO:0000256" key="8">
    <source>
        <dbReference type="ARBA" id="ARBA00023161"/>
    </source>
</evidence>
<dbReference type="GO" id="GO:0016242">
    <property type="term" value="P:negative regulation of macroautophagy"/>
    <property type="evidence" value="ECO:0007669"/>
    <property type="project" value="TreeGrafter"/>
</dbReference>
<dbReference type="Pfam" id="PF00454">
    <property type="entry name" value="PI3_PI4_kinase"/>
    <property type="match status" value="1"/>
</dbReference>
<dbReference type="PANTHER" id="PTHR11139:SF119">
    <property type="entry name" value="SERINE_THREONINE-PROTEIN KINASE SMG1"/>
    <property type="match status" value="1"/>
</dbReference>
<keyword evidence="15" id="KW-1185">Reference proteome</keyword>
<dbReference type="CDD" id="cd05170">
    <property type="entry name" value="PIKKc_SMG1"/>
    <property type="match status" value="1"/>
</dbReference>
<dbReference type="InterPro" id="IPR014009">
    <property type="entry name" value="PIK_FAT"/>
</dbReference>
<proteinExistence type="inferred from homology"/>
<evidence type="ECO:0000313" key="15">
    <source>
        <dbReference type="Proteomes" id="UP001153620"/>
    </source>
</evidence>
<evidence type="ECO:0000256" key="2">
    <source>
        <dbReference type="ARBA" id="ARBA00012513"/>
    </source>
</evidence>
<accession>A0A9N9RTK4</accession>
<evidence type="ECO:0000256" key="5">
    <source>
        <dbReference type="ARBA" id="ARBA00022741"/>
    </source>
</evidence>
<dbReference type="EC" id="2.7.11.1" evidence="2"/>
<keyword evidence="4" id="KW-0808">Transferase</keyword>
<dbReference type="Pfam" id="PF02260">
    <property type="entry name" value="FATC"/>
    <property type="match status" value="1"/>
</dbReference>
<evidence type="ECO:0000259" key="13">
    <source>
        <dbReference type="PROSITE" id="PS51189"/>
    </source>
</evidence>
<dbReference type="OrthoDB" id="10065496at2759"/>
<keyword evidence="8" id="KW-0866">Nonsense-mediated mRNA decay</keyword>
<evidence type="ECO:0000256" key="10">
    <source>
        <dbReference type="ARBA" id="ARBA00048679"/>
    </source>
</evidence>
<dbReference type="InterPro" id="IPR036940">
    <property type="entry name" value="PI3/4_kinase_cat_sf"/>
</dbReference>
<dbReference type="GO" id="GO:0000184">
    <property type="term" value="P:nuclear-transcribed mRNA catabolic process, nonsense-mediated decay"/>
    <property type="evidence" value="ECO:0007669"/>
    <property type="project" value="UniProtKB-KW"/>
</dbReference>
<dbReference type="InterPro" id="IPR018936">
    <property type="entry name" value="PI3/4_kinase_CS"/>
</dbReference>
<evidence type="ECO:0000256" key="9">
    <source>
        <dbReference type="ARBA" id="ARBA00047899"/>
    </source>
</evidence>
<feature type="compositionally biased region" description="Basic and acidic residues" evidence="11">
    <location>
        <begin position="1"/>
        <end position="29"/>
    </location>
</feature>
<dbReference type="InterPro" id="IPR011009">
    <property type="entry name" value="Kinase-like_dom_sf"/>
</dbReference>
<dbReference type="SMART" id="SM01343">
    <property type="entry name" value="FATC"/>
    <property type="match status" value="1"/>
</dbReference>
<dbReference type="GO" id="GO:0031929">
    <property type="term" value="P:TOR signaling"/>
    <property type="evidence" value="ECO:0007669"/>
    <property type="project" value="TreeGrafter"/>
</dbReference>
<dbReference type="PANTHER" id="PTHR11139">
    <property type="entry name" value="ATAXIA TELANGIECTASIA MUTATED ATM -RELATED"/>
    <property type="match status" value="1"/>
</dbReference>
<dbReference type="Proteomes" id="UP001153620">
    <property type="component" value="Chromosome 2"/>
</dbReference>
<dbReference type="Gene3D" id="1.10.1070.11">
    <property type="entry name" value="Phosphatidylinositol 3-/4-kinase, catalytic domain"/>
    <property type="match status" value="1"/>
</dbReference>
<comment type="catalytic activity">
    <reaction evidence="10">
        <text>L-seryl-[protein] + ATP = O-phospho-L-seryl-[protein] + ADP + H(+)</text>
        <dbReference type="Rhea" id="RHEA:17989"/>
        <dbReference type="Rhea" id="RHEA-COMP:9863"/>
        <dbReference type="Rhea" id="RHEA-COMP:11604"/>
        <dbReference type="ChEBI" id="CHEBI:15378"/>
        <dbReference type="ChEBI" id="CHEBI:29999"/>
        <dbReference type="ChEBI" id="CHEBI:30616"/>
        <dbReference type="ChEBI" id="CHEBI:83421"/>
        <dbReference type="ChEBI" id="CHEBI:456216"/>
        <dbReference type="EC" id="2.7.11.1"/>
    </reaction>
</comment>
<evidence type="ECO:0000256" key="4">
    <source>
        <dbReference type="ARBA" id="ARBA00022679"/>
    </source>
</evidence>
<dbReference type="Pfam" id="PF15785">
    <property type="entry name" value="SMG1"/>
    <property type="match status" value="1"/>
</dbReference>
<dbReference type="PROSITE" id="PS00916">
    <property type="entry name" value="PI3_4_KINASE_2"/>
    <property type="match status" value="1"/>
</dbReference>
<dbReference type="PROSITE" id="PS50290">
    <property type="entry name" value="PI3_4_KINASE_3"/>
    <property type="match status" value="1"/>
</dbReference>
<reference evidence="14" key="1">
    <citation type="submission" date="2022-01" db="EMBL/GenBank/DDBJ databases">
        <authorList>
            <person name="King R."/>
        </authorList>
    </citation>
    <scope>NUCLEOTIDE SEQUENCE</scope>
</reference>
<reference evidence="14" key="2">
    <citation type="submission" date="2022-10" db="EMBL/GenBank/DDBJ databases">
        <authorList>
            <consortium name="ENA_rothamsted_submissions"/>
            <consortium name="culmorum"/>
            <person name="King R."/>
        </authorList>
    </citation>
    <scope>NUCLEOTIDE SEQUENCE</scope>
</reference>
<keyword evidence="3" id="KW-0723">Serine/threonine-protein kinase</keyword>
<feature type="compositionally biased region" description="Polar residues" evidence="11">
    <location>
        <begin position="30"/>
        <end position="39"/>
    </location>
</feature>
<dbReference type="InterPro" id="IPR031559">
    <property type="entry name" value="SMG1"/>
</dbReference>
<dbReference type="GO" id="GO:0031932">
    <property type="term" value="C:TORC2 complex"/>
    <property type="evidence" value="ECO:0007669"/>
    <property type="project" value="TreeGrafter"/>
</dbReference>
<dbReference type="GO" id="GO:0005634">
    <property type="term" value="C:nucleus"/>
    <property type="evidence" value="ECO:0007669"/>
    <property type="project" value="TreeGrafter"/>
</dbReference>
<dbReference type="InterPro" id="IPR003152">
    <property type="entry name" value="FATC_dom"/>
</dbReference>
<dbReference type="EMBL" id="OU895878">
    <property type="protein sequence ID" value="CAG9802806.1"/>
    <property type="molecule type" value="Genomic_DNA"/>
</dbReference>
<dbReference type="InterPro" id="IPR050517">
    <property type="entry name" value="DDR_Repair_Kinase"/>
</dbReference>
<dbReference type="SMART" id="SM00146">
    <property type="entry name" value="PI3Kc"/>
    <property type="match status" value="1"/>
</dbReference>
<keyword evidence="7" id="KW-0067">ATP-binding</keyword>
<feature type="region of interest" description="Disordered" evidence="11">
    <location>
        <begin position="1"/>
        <end position="63"/>
    </location>
</feature>
<dbReference type="InterPro" id="IPR016024">
    <property type="entry name" value="ARM-type_fold"/>
</dbReference>
<protein>
    <recommendedName>
        <fullName evidence="2">non-specific serine/threonine protein kinase</fullName>
        <ecNumber evidence="2">2.7.11.1</ecNumber>
    </recommendedName>
</protein>
<feature type="domain" description="PI3K/PI4K catalytic" evidence="12">
    <location>
        <begin position="1876"/>
        <end position="2213"/>
    </location>
</feature>
<dbReference type="GO" id="GO:0004674">
    <property type="term" value="F:protein serine/threonine kinase activity"/>
    <property type="evidence" value="ECO:0007669"/>
    <property type="project" value="UniProtKB-KW"/>
</dbReference>
<evidence type="ECO:0000256" key="7">
    <source>
        <dbReference type="ARBA" id="ARBA00022840"/>
    </source>
</evidence>
<dbReference type="GO" id="GO:0031931">
    <property type="term" value="C:TORC1 complex"/>
    <property type="evidence" value="ECO:0007669"/>
    <property type="project" value="TreeGrafter"/>
</dbReference>
<sequence length="3291" mass="378520">MDKYGDGKSSRNRWKDENRNPKLYDERTDTPGQSQNGKNSSTTAISSSSTTSSSSKNQGSKQVKNDIVNQLAQSLPEDVRISKLLRRLETEGSVTGTIEICQKLKAAVQDQTNASYIRRSFDMLANSLISIMKECHSPDAMSSVCQVFGMIGFVMRNDFPLYKSWICKTYKSVKLLRAPMMNALEKTLILDSSDLRLSDQMGRLMELLRDFLEQTDDYKVFIAITQVIMAIAQNYNPRYFKTHFSNIVDIVIGWMMEPGQKSKVKNQCSIVLQSFKIFWQNDTKFTLDLLGQLLEDIEGCTEKIDESGDGNLKNYKEFGAFIGVFNAIIKSIYVSPEALVNFIGKDMMVQCVDKILKVALVALKEDICIKETVLTINEFTLMLLDCRKYGVEMQMETIQNIIEIEMENLTKYSEDEISSFLFLVTQFIGEFKSVLTVNFIANLFNIDGILLKKIIFNDDRRIKNGLIKIYHDVLALKNVPVLQAAYKCILEQFAACMKQIPQLNDIKWIIDVETKDENSTAISNEKTIIKAQYALNFNLTAISKLATMQNSIIAMYSLVPSILEVLLGLQIWRPEWNDYELIQYSALLVISEHCLKNSNFITSSSLLATKATTAITSSWLSDSSPTESPVSQHFKYILEFVDRILKSTPSLKQFKLILDWLDKLIQQTTQYAEQLKDNQHFVSILKRINHISNKYNDEVSLKVAACNDSLYAFDVIHSDIFISMSEACAVQMCSVNPEIRRRFSFILSRIPLKYTLEQAKSPSGINQEAIDKITEMENWHLSLGSIHGGELRAQYFQQFINHISFTPNASNIDQFISHAFKNCWFNGTETAEEYKRVTLKDVRTLSAWIQWEAARFCVNNKLKTPLGKAQDTFIKIEGIIREHARVLTLKDKSKSKSYKHVLANQRNVRILLGFMESLEKAIYNAAEGSAFAIPPPEKPARTFFRLNASTCNEWFTRNRLAIHQLALHCMELEMVIRCSQSILKEMVAAGKMNEIFFDQILMSLTWALLRNFESDALIGLYIWVRNITGRKLYWIKMASEQAAGHREIAADGYAKVLRDEKLEPKLYDFIADQRRISLIYTGNMKELVDVLDEEESRNYKPSNIPILKMTKEQIENIIIYEKTKDTSTLAEMALWETLENGPEISSNYSVHNLISLSENTIAMKFVDQREGQMENEAWEILQTLIQECLRTGSQEYPVQLNIINHLAGKIKNKDVQSLEIEKKYGSLTMFIVSLYSEFLDAFSDKGEQQNINLKIDLVAAGRKELNFKQCTQQLFSVYKCVEYKEHVGLPIEQESLPLIKDCLMSSQNIDSGKVWSENVSRAVYEHCKMLYVAKNQHFDAIQFGSTAAIGIKSRLMSTDNVNTENLNKLCVKFYMKIAEWVQNESEELLEQQASKPLKMLVHSINDEEYIDDKMPLIDAAVGKLLQSGVKQCPQMPKAWSSLANWCYRWGRKMIESKTDSQGLRAIDSSAIIELIPEAQSEDVESILKILNEQQIIVEDEDIGPNESSSTEIIEGQLRMIPLLQDRNSDFINSIIKLWKQAHRDVYRYYEMCASAYFKFLLLSSSNTDMVGDSSVVTATLRLLRLIVKHALGLQEVLEEGLAKTPSDPWKVIIPQLFSRLNHHEPYVRKRVSELLCRVAMDSPHLIIFPTVVGAQDKSMDVTKLTSEHSGNSETDWKNSSLTFCFTSLLDTLSMQSPKTVSQVQLFVRELRRIALLWDELWLLSLSQVYAENVKKLQNFEAEFHTTDKSPEKVSLFTEKYRLLMRPVIFVMERLQGYCSKTPETNNEKAFQEKFLTFIDETIVDLKKPFDQAEPLGVFGKLKTLYQLMQQRVQKRMNHSFKMSDISPVLASLRSTNISMPGVMPSNESEAVYIQSVDDVIHILPTKTKPKKLAFYGSDGKRYTYLFKGMEDLHLDERIMQFLSIANLMMKKSVDSDGKVTHYRAQHYSVIPLGPRSGLISWVDGVIPIFSIYKKWQQREAANPRKDKQYVVLRPSELFYNKITPLLKEHSLKPTDNRKDWPLSVQKKAFDELKAETPRDLLAKEFWCTASTAAHWRQIVRNYSVSLAVMSVIGYIIGLGDRHLDNILVKLASGDIVHIDYNVCFEKGKTLRVPEKVPFRMTQNIEEALGLTGIEGSFRLCCEHVLKSLKRGRETLLTLLEAFVYDPLIDWAIGEDNNATGGLANISGGEKGTTSAGEISAARKLLEREVTRDTLAIRFTEIKNDWTQNRDDVYNQLISMKTFLSDLLNSRNNLQRLETQRNILSKQISLVRDVEALGSAMHSHSLNTLSQRYAIFKKKRNDVNLIKNILYEKAIESEKLIEDYKSLIKDENIISNSLIELKSTTSHLSSEFEIVKDFLENSNQGQIYIQSDKLRNELNSLTVQRKSLIENVFEMLLQYVNVISFYPHDHVQNHRLTKYSTWCRSLTENKSQEISRQIAMAFHASFGDVMLKENPENVIAFNFHLQTYLAELNYRLQGNYQKYQQFIEVDGSFDVMKNEFDKFMHESNDETFMAYEMIKMIKRFLTIETSAYGTNNLADLVINDRWFMDEIMIQASFLSNMTNILIDSASNHKKNPLLVNSLECFTTITEMMETTERIKHEFQLNIIPQTLKGIISQDKSVLDMISSLSNITKSPISELLTKLEEDFVNCIQNPNQRGLLRAAELSESYTNMYTQYQQQEEDTMGKKIFMSCHSAFEELCRYSKKIMSFDKLLSAIPEEWATITEIEQARMLFITPMKTNIFMTLDQLFMVKRIQTLIEFFGYCLQIAWAFKGSGVIVNLDIEFLSHPLKVFITELLTKCVFGRGSYALSISVCCLLQHKMEELNGNNKCFNTLEQMCYQMPMNSSHMTYCEKLFGTLEEKFRRQNSNDYYQRLIHQESEYVQHVTWIISCHHWLHEDYLLTHPNVLPPIPRASLLIQFQTFIQTLSNWGASIHKIDEDVKKCSGAILQRLKWATGANPMLNELLYNFESISRDNAMELERDNKYAEHALKCCIAIINYEMLRYKTPKAIVSDEEFLNFLQQWENVCISERNIAHTVNPIEEGIVELLDPEGPIERSWIENITSLIDDMINQVHNEIDTNEKCMVSAQDNLHLSAHKLRNLMSTHHRISADIRNLLKSILKYDECGTNNELLREYFSTYKTYIDNVSELHGNVLSKDFTDSMVKQISEQVNRSLAVSNEIYNGLFSFEKTLGGMLTDCNQKIMKLQRNQSENYSIEHSDSPVMKKVSGSNQKEQRKNVYGVSVWRRIRSKLEGRDPDANKTSRVQEQVDWMIREALNQDNLALLYEGFTSWV</sequence>
<evidence type="ECO:0000256" key="1">
    <source>
        <dbReference type="ARBA" id="ARBA00011031"/>
    </source>
</evidence>
<gene>
    <name evidence="14" type="ORF">CHIRRI_LOCUS5711</name>
</gene>
<evidence type="ECO:0000256" key="3">
    <source>
        <dbReference type="ARBA" id="ARBA00022527"/>
    </source>
</evidence>
<comment type="similarity">
    <text evidence="1">Belongs to the PI3/PI4-kinase family.</text>
</comment>
<dbReference type="InterPro" id="IPR000403">
    <property type="entry name" value="PI3/4_kinase_cat_dom"/>
</dbReference>
<name>A0A9N9RTK4_9DIPT</name>
<dbReference type="GO" id="GO:0005737">
    <property type="term" value="C:cytoplasm"/>
    <property type="evidence" value="ECO:0007669"/>
    <property type="project" value="TreeGrafter"/>
</dbReference>
<feature type="compositionally biased region" description="Low complexity" evidence="11">
    <location>
        <begin position="40"/>
        <end position="55"/>
    </location>
</feature>
<dbReference type="SMART" id="SM01345">
    <property type="entry name" value="Rapamycin_bind"/>
    <property type="match status" value="1"/>
</dbReference>
<dbReference type="InterPro" id="IPR039414">
    <property type="entry name" value="SMG1_PIKKc"/>
</dbReference>
<feature type="domain" description="FAT" evidence="13">
    <location>
        <begin position="1345"/>
        <end position="1656"/>
    </location>
</feature>
<organism evidence="14 15">
    <name type="scientific">Chironomus riparius</name>
    <dbReference type="NCBI Taxonomy" id="315576"/>
    <lineage>
        <taxon>Eukaryota</taxon>
        <taxon>Metazoa</taxon>
        <taxon>Ecdysozoa</taxon>
        <taxon>Arthropoda</taxon>
        <taxon>Hexapoda</taxon>
        <taxon>Insecta</taxon>
        <taxon>Pterygota</taxon>
        <taxon>Neoptera</taxon>
        <taxon>Endopterygota</taxon>
        <taxon>Diptera</taxon>
        <taxon>Nematocera</taxon>
        <taxon>Chironomoidea</taxon>
        <taxon>Chironomidae</taxon>
        <taxon>Chironominae</taxon>
        <taxon>Chironomus</taxon>
    </lineage>
</organism>
<evidence type="ECO:0000256" key="11">
    <source>
        <dbReference type="SAM" id="MobiDB-lite"/>
    </source>
</evidence>